<evidence type="ECO:0000313" key="1">
    <source>
        <dbReference type="EMBL" id="EEF88863.1"/>
    </source>
</evidence>
<dbReference type="EMBL" id="ACCH01000254">
    <property type="protein sequence ID" value="EEF88863.1"/>
    <property type="molecule type" value="Genomic_DNA"/>
</dbReference>
<name>E2NGU3_9BACE</name>
<proteinExistence type="predicted"/>
<dbReference type="Proteomes" id="UP000003711">
    <property type="component" value="Unassembled WGS sequence"/>
</dbReference>
<comment type="caution">
    <text evidence="1">The sequence shown here is derived from an EMBL/GenBank/DDBJ whole genome shotgun (WGS) entry which is preliminary data.</text>
</comment>
<reference evidence="1 2" key="2">
    <citation type="submission" date="2009-01" db="EMBL/GenBank/DDBJ databases">
        <title>Draft genome sequence of Bacteroides cellulosilyticus (DSM 14838).</title>
        <authorList>
            <person name="Sudarsanam P."/>
            <person name="Ley R."/>
            <person name="Guruge J."/>
            <person name="Turnbaugh P.J."/>
            <person name="Mahowald M."/>
            <person name="Liep D."/>
            <person name="Gordon J."/>
        </authorList>
    </citation>
    <scope>NUCLEOTIDE SEQUENCE [LARGE SCALE GENOMIC DNA]</scope>
    <source>
        <strain evidence="1 2">DSM 14838</strain>
    </source>
</reference>
<gene>
    <name evidence="1" type="ORF">BACCELL_03518</name>
</gene>
<organism evidence="1 2">
    <name type="scientific">Bacteroides cellulosilyticus DSM 14838</name>
    <dbReference type="NCBI Taxonomy" id="537012"/>
    <lineage>
        <taxon>Bacteria</taxon>
        <taxon>Pseudomonadati</taxon>
        <taxon>Bacteroidota</taxon>
        <taxon>Bacteroidia</taxon>
        <taxon>Bacteroidales</taxon>
        <taxon>Bacteroidaceae</taxon>
        <taxon>Bacteroides</taxon>
    </lineage>
</organism>
<evidence type="ECO:0000313" key="2">
    <source>
        <dbReference type="Proteomes" id="UP000003711"/>
    </source>
</evidence>
<sequence>MRCRDMHTYNFLLAPVQEVELVKIPCGCLCMIVQVKSPRYKQYIY</sequence>
<accession>E2NGU3</accession>
<reference evidence="1 2" key="1">
    <citation type="submission" date="2008-12" db="EMBL/GenBank/DDBJ databases">
        <authorList>
            <person name="Fulton L."/>
            <person name="Clifton S."/>
            <person name="Fulton B."/>
            <person name="Xu J."/>
            <person name="Minx P."/>
            <person name="Pepin K.H."/>
            <person name="Johnson M."/>
            <person name="Bhonagiri V."/>
            <person name="Nash W.E."/>
            <person name="Mardis E.R."/>
            <person name="Wilson R.K."/>
        </authorList>
    </citation>
    <scope>NUCLEOTIDE SEQUENCE [LARGE SCALE GENOMIC DNA]</scope>
    <source>
        <strain evidence="1 2">DSM 14838</strain>
    </source>
</reference>
<protein>
    <submittedName>
        <fullName evidence="1">Uncharacterized protein</fullName>
    </submittedName>
</protein>
<dbReference type="AlphaFoldDB" id="E2NGU3"/>
<dbReference type="HOGENOM" id="CLU_3195847_0_0_10"/>